<dbReference type="CDD" id="cd00413">
    <property type="entry name" value="Glyco_hydrolase_16"/>
    <property type="match status" value="1"/>
</dbReference>
<dbReference type="Gene3D" id="2.60.120.200">
    <property type="match status" value="1"/>
</dbReference>
<evidence type="ECO:0000313" key="5">
    <source>
        <dbReference type="Proteomes" id="UP000635477"/>
    </source>
</evidence>
<organism evidence="4 5">
    <name type="scientific">Fusarium zealandicum</name>
    <dbReference type="NCBI Taxonomy" id="1053134"/>
    <lineage>
        <taxon>Eukaryota</taxon>
        <taxon>Fungi</taxon>
        <taxon>Dikarya</taxon>
        <taxon>Ascomycota</taxon>
        <taxon>Pezizomycotina</taxon>
        <taxon>Sordariomycetes</taxon>
        <taxon>Hypocreomycetidae</taxon>
        <taxon>Hypocreales</taxon>
        <taxon>Nectriaceae</taxon>
        <taxon>Fusarium</taxon>
        <taxon>Fusarium staphyleae species complex</taxon>
    </lineage>
</organism>
<evidence type="ECO:0008006" key="6">
    <source>
        <dbReference type="Google" id="ProtNLM"/>
    </source>
</evidence>
<accession>A0A8H4TX11</accession>
<dbReference type="OrthoDB" id="5290283at2759"/>
<dbReference type="PROSITE" id="PS52006">
    <property type="entry name" value="GH64"/>
    <property type="match status" value="1"/>
</dbReference>
<dbReference type="PANTHER" id="PTHR38165">
    <property type="match status" value="1"/>
</dbReference>
<reference evidence="4" key="1">
    <citation type="journal article" date="2020" name="BMC Genomics">
        <title>Correction to: Identification and distribution of gene clusters required for synthesis of sphingolipid metabolism inhibitors in diverse species of the filamentous fungus Fusarium.</title>
        <authorList>
            <person name="Kim H.S."/>
            <person name="Lohmar J.M."/>
            <person name="Busman M."/>
            <person name="Brown D.W."/>
            <person name="Naumann T.A."/>
            <person name="Divon H.H."/>
            <person name="Lysoe E."/>
            <person name="Uhlig S."/>
            <person name="Proctor R.H."/>
        </authorList>
    </citation>
    <scope>NUCLEOTIDE SEQUENCE</scope>
    <source>
        <strain evidence="4">NRRL 22465</strain>
    </source>
</reference>
<feature type="domain" description="GH16" evidence="2">
    <location>
        <begin position="70"/>
        <end position="281"/>
    </location>
</feature>
<name>A0A8H4TX11_9HYPO</name>
<proteinExistence type="predicted"/>
<dbReference type="Pfam" id="PF00722">
    <property type="entry name" value="Glyco_hydro_16"/>
    <property type="match status" value="1"/>
</dbReference>
<dbReference type="InterPro" id="IPR013320">
    <property type="entry name" value="ConA-like_dom_sf"/>
</dbReference>
<dbReference type="Proteomes" id="UP000635477">
    <property type="component" value="Unassembled WGS sequence"/>
</dbReference>
<dbReference type="GO" id="GO:0005975">
    <property type="term" value="P:carbohydrate metabolic process"/>
    <property type="evidence" value="ECO:0007669"/>
    <property type="project" value="InterPro"/>
</dbReference>
<evidence type="ECO:0000256" key="1">
    <source>
        <dbReference type="SAM" id="SignalP"/>
    </source>
</evidence>
<evidence type="ECO:0000259" key="3">
    <source>
        <dbReference type="PROSITE" id="PS52006"/>
    </source>
</evidence>
<evidence type="ECO:0000313" key="4">
    <source>
        <dbReference type="EMBL" id="KAF4965500.1"/>
    </source>
</evidence>
<dbReference type="PANTHER" id="PTHR38165:SF1">
    <property type="entry name" value="GLUCANASE B"/>
    <property type="match status" value="1"/>
</dbReference>
<dbReference type="Gene3D" id="2.60.110.10">
    <property type="entry name" value="Thaumatin"/>
    <property type="match status" value="1"/>
</dbReference>
<keyword evidence="5" id="KW-1185">Reference proteome</keyword>
<dbReference type="InterPro" id="IPR032477">
    <property type="entry name" value="Glyco_hydro_64"/>
</dbReference>
<dbReference type="InterPro" id="IPR037176">
    <property type="entry name" value="Osmotin/thaumatin-like_sf"/>
</dbReference>
<evidence type="ECO:0000259" key="2">
    <source>
        <dbReference type="PROSITE" id="PS51762"/>
    </source>
</evidence>
<feature type="domain" description="GH64" evidence="3">
    <location>
        <begin position="358"/>
        <end position="617"/>
    </location>
</feature>
<comment type="caution">
    <text evidence="4">The sequence shown here is derived from an EMBL/GenBank/DDBJ whole genome shotgun (WGS) entry which is preliminary data.</text>
</comment>
<dbReference type="GO" id="GO:0004553">
    <property type="term" value="F:hydrolase activity, hydrolyzing O-glycosyl compounds"/>
    <property type="evidence" value="ECO:0007669"/>
    <property type="project" value="InterPro"/>
</dbReference>
<reference evidence="4" key="2">
    <citation type="submission" date="2020-05" db="EMBL/GenBank/DDBJ databases">
        <authorList>
            <person name="Kim H.-S."/>
            <person name="Proctor R.H."/>
            <person name="Brown D.W."/>
        </authorList>
    </citation>
    <scope>NUCLEOTIDE SEQUENCE</scope>
    <source>
        <strain evidence="4">NRRL 22465</strain>
    </source>
</reference>
<protein>
    <recommendedName>
        <fullName evidence="6">GH16 domain-containing protein</fullName>
    </recommendedName>
</protein>
<dbReference type="PROSITE" id="PS51762">
    <property type="entry name" value="GH16_2"/>
    <property type="match status" value="1"/>
</dbReference>
<dbReference type="SUPFAM" id="SSF49899">
    <property type="entry name" value="Concanavalin A-like lectins/glucanases"/>
    <property type="match status" value="1"/>
</dbReference>
<feature type="non-terminal residue" evidence="4">
    <location>
        <position position="1"/>
    </location>
</feature>
<keyword evidence="1" id="KW-0732">Signal</keyword>
<feature type="chain" id="PRO_5034517041" description="GH16 domain-containing protein" evidence="1">
    <location>
        <begin position="18"/>
        <end position="617"/>
    </location>
</feature>
<dbReference type="Pfam" id="PF16483">
    <property type="entry name" value="Glyco_hydro_64"/>
    <property type="match status" value="1"/>
</dbReference>
<feature type="signal peptide" evidence="1">
    <location>
        <begin position="1"/>
        <end position="17"/>
    </location>
</feature>
<dbReference type="EMBL" id="JABEYC010001399">
    <property type="protein sequence ID" value="KAF4965500.1"/>
    <property type="molecule type" value="Genomic_DNA"/>
</dbReference>
<gene>
    <name evidence="4" type="ORF">FZEAL_10751</name>
</gene>
<sequence>MRSSVLLLFAAGRLVSCACECGYSIADPESKESIVFMDRLETDFTQIDHISQNHDWVRQEFTVSAEDGRGVYGKTFTPINADTCIAKKCSSEFGGSGLNLGVSKIMNDDDDAVPGSEIDTTRLDLHWGSFRAGIKLTATKGTCAAFFWYFNDTQEIDMEFLSREFDDDKGIYPINLVVQSKQSAEAGYDASKTGNYKRVNLTFNPTEAFHEYRFDYTPRQVLFYADSNLMARMEGSDMPSAGGHLILQHWSNGNPLWSGGPPAEDATVTVSYVKAYFNSSDSDHQSSLTHSCLDSSRKGAVCAIPNVTQGNATTGGMFFGDSEVASKDGKAQDNGATYTFGGVMVEGVVVWISGLAFSEVFSYMMDQGRSGAERRGFEDIVLENHTDSKSLFAHVTGRDEEGVVMLLADGKTVHRPKSPSEILQPVGADHAIPVGGPGTHKTVRIPHIFGGRIWFCKDKPLTFLLNPGPAVVEPSVTNPTDPNFDADWGFCEFTFNNDQLYVNVSYVDFVSLPIGLKLENEAGKMTSVPGMPKNGLDEVCAGLRRQGEKDGAGWDKLVVTSKSGANLRALSPNAGAELHPGLLEGYFVPTIDAAWERYANEDIVINTQAEWGDVKGR</sequence>
<dbReference type="InterPro" id="IPR000757">
    <property type="entry name" value="Beta-glucanase-like"/>
</dbReference>
<dbReference type="InterPro" id="IPR037398">
    <property type="entry name" value="Glyco_hydro_64_fam"/>
</dbReference>
<dbReference type="AlphaFoldDB" id="A0A8H4TX11"/>